<evidence type="ECO:0000313" key="2">
    <source>
        <dbReference type="EMBL" id="KUK43672.1"/>
    </source>
</evidence>
<gene>
    <name evidence="2" type="ORF">XD72_1939</name>
</gene>
<dbReference type="Proteomes" id="UP000057043">
    <property type="component" value="Unassembled WGS sequence"/>
</dbReference>
<dbReference type="EMBL" id="LGFT01000055">
    <property type="protein sequence ID" value="KUK43672.1"/>
    <property type="molecule type" value="Genomic_DNA"/>
</dbReference>
<dbReference type="AlphaFoldDB" id="A0A101FSI6"/>
<comment type="caution">
    <text evidence="2">The sequence shown here is derived from an EMBL/GenBank/DDBJ whole genome shotgun (WGS) entry which is preliminary data.</text>
</comment>
<dbReference type="GO" id="GO:0008832">
    <property type="term" value="F:dGTPase activity"/>
    <property type="evidence" value="ECO:0007669"/>
    <property type="project" value="TreeGrafter"/>
</dbReference>
<dbReference type="SMART" id="SM00471">
    <property type="entry name" value="HDc"/>
    <property type="match status" value="1"/>
</dbReference>
<dbReference type="GO" id="GO:0006203">
    <property type="term" value="P:dGTP catabolic process"/>
    <property type="evidence" value="ECO:0007669"/>
    <property type="project" value="TreeGrafter"/>
</dbReference>
<name>A0A101FSI6_9EURY</name>
<dbReference type="Pfam" id="PF01966">
    <property type="entry name" value="HD"/>
    <property type="match status" value="1"/>
</dbReference>
<dbReference type="InterPro" id="IPR045509">
    <property type="entry name" value="HD_assoc_2"/>
</dbReference>
<dbReference type="Gene3D" id="1.10.3210.10">
    <property type="entry name" value="Hypothetical protein af1432"/>
    <property type="match status" value="1"/>
</dbReference>
<organism evidence="2 3">
    <name type="scientific">Methanothrix harundinacea</name>
    <dbReference type="NCBI Taxonomy" id="301375"/>
    <lineage>
        <taxon>Archaea</taxon>
        <taxon>Methanobacteriati</taxon>
        <taxon>Methanobacteriota</taxon>
        <taxon>Stenosarchaea group</taxon>
        <taxon>Methanomicrobia</taxon>
        <taxon>Methanotrichales</taxon>
        <taxon>Methanotrichaceae</taxon>
        <taxon>Methanothrix</taxon>
    </lineage>
</organism>
<evidence type="ECO:0000259" key="1">
    <source>
        <dbReference type="SMART" id="SM00471"/>
    </source>
</evidence>
<protein>
    <submittedName>
        <fullName evidence="2">Metal dependent phosphohydrolase</fullName>
    </submittedName>
</protein>
<dbReference type="CDD" id="cd00077">
    <property type="entry name" value="HDc"/>
    <property type="match status" value="1"/>
</dbReference>
<dbReference type="InterPro" id="IPR050135">
    <property type="entry name" value="dGTPase-like"/>
</dbReference>
<keyword evidence="2" id="KW-0378">Hydrolase</keyword>
<dbReference type="PATRIC" id="fig|301375.7.peg.2665"/>
<dbReference type="InterPro" id="IPR006674">
    <property type="entry name" value="HD_domain"/>
</dbReference>
<dbReference type="InterPro" id="IPR003607">
    <property type="entry name" value="HD/PDEase_dom"/>
</dbReference>
<accession>A0A101FSI6</accession>
<proteinExistence type="predicted"/>
<evidence type="ECO:0000313" key="3">
    <source>
        <dbReference type="Proteomes" id="UP000057043"/>
    </source>
</evidence>
<reference evidence="2 3" key="1">
    <citation type="journal article" date="2015" name="MBio">
        <title>Genome-Resolved Metagenomic Analysis Reveals Roles for Candidate Phyla and Other Microbial Community Members in Biogeochemical Transformations in Oil Reservoirs.</title>
        <authorList>
            <person name="Hu P."/>
            <person name="Tom L."/>
            <person name="Singh A."/>
            <person name="Thomas B.C."/>
            <person name="Baker B.J."/>
            <person name="Piceno Y.M."/>
            <person name="Andersen G.L."/>
            <person name="Banfield J.F."/>
        </authorList>
    </citation>
    <scope>NUCLEOTIDE SEQUENCE [LARGE SCALE GENOMIC DNA]</scope>
    <source>
        <strain evidence="2">57_489</strain>
    </source>
</reference>
<feature type="domain" description="HD/PDEase" evidence="1">
    <location>
        <begin position="49"/>
        <end position="205"/>
    </location>
</feature>
<sequence>MSHKQEIRDPIYNFIRLGAEERKVLDSVPFQRLRHIHQLALTSFLYPGATHKRFEHSLGVMELAGRVYDVVTDSDNLIDRSVRKLVPRKGDYKYEYWRLVLRMAALCHDLGHLPFSHAAEKELLPDGWNHERLTLKIIRSEEMKPIWDDIKVNPEDVAMLAVGPENYKGKEYSDLEAILSEIIVGDAFGVDRMDYLLRDSHHIGVAYGRFDHYRLIDSLRILPRGDDSQEPGLGVDEGGLHSAEALILARYFMFTQVYCHHVRRIYDIHLKDFLMKWLPKGHFSTELDEHLAMTDNEINVALLRSANDAKLPGHDAAKRIVRRNHFRLLYQRNPSDLKKNQEACRAVYEAVSDSFGEDDVRFDSYRQTGGGLDFPVLGRDGRIASSLYMSETLARVPVVAEEYVFISPEIREDAKRWLEKNRESIIASSREEDEES</sequence>
<dbReference type="SUPFAM" id="SSF109604">
    <property type="entry name" value="HD-domain/PDEase-like"/>
    <property type="match status" value="1"/>
</dbReference>
<dbReference type="PANTHER" id="PTHR11373">
    <property type="entry name" value="DEOXYNUCLEOSIDE TRIPHOSPHATE TRIPHOSPHOHYDROLASE"/>
    <property type="match status" value="1"/>
</dbReference>
<dbReference type="PANTHER" id="PTHR11373:SF4">
    <property type="entry name" value="DEOXYNUCLEOSIDE TRIPHOSPHATE TRIPHOSPHOHYDROLASE SAMHD1"/>
    <property type="match status" value="1"/>
</dbReference>
<dbReference type="Pfam" id="PF19276">
    <property type="entry name" value="HD_assoc_2"/>
    <property type="match status" value="1"/>
</dbReference>